<keyword evidence="3" id="KW-1185">Reference proteome</keyword>
<dbReference type="InterPro" id="IPR050902">
    <property type="entry name" value="ABC_Transporter_SBP"/>
</dbReference>
<sequence>MRGLKPDVQRNEVGFVKQIVIGLGLCLLGFGLAQPFTVKDSRGQTVTVRSIERIVSLNGVTTEILFALGVGDRVVGRDTSSYYPASVNKLPTVGYQFQLNVEGILSLRPTLVLGREDVRPPTVFDQLTAAGVTVVRVPDKPSLEGAKEKIRTIAAAVGRVERGEELVRRLERDLLVLRSKQRQATTRKQLKGIFLYLRGTNVTYVCGQGSNPVGMMELAGIANAAKGIQNCQQMTAEAVIAAQPDVIVVFTAGLESIGGLEGLRKLPGVMQTPAGQNGRVVAIDDLYLGGFGPRAGRAALDLFVGAYERSGLYIAGAQE</sequence>
<dbReference type="InterPro" id="IPR002491">
    <property type="entry name" value="ABC_transptr_periplasmic_BD"/>
</dbReference>
<evidence type="ECO:0000313" key="2">
    <source>
        <dbReference type="EMBL" id="AWR87292.1"/>
    </source>
</evidence>
<evidence type="ECO:0000259" key="1">
    <source>
        <dbReference type="PROSITE" id="PS50983"/>
    </source>
</evidence>
<evidence type="ECO:0000313" key="3">
    <source>
        <dbReference type="Proteomes" id="UP000263013"/>
    </source>
</evidence>
<dbReference type="Gene3D" id="3.40.50.1980">
    <property type="entry name" value="Nitrogenase molybdenum iron protein domain"/>
    <property type="match status" value="2"/>
</dbReference>
<protein>
    <submittedName>
        <fullName evidence="2">Periplasmic binding protein</fullName>
    </submittedName>
</protein>
<organism evidence="2 3">
    <name type="scientific">Meiothermus taiwanensis WR-220</name>
    <dbReference type="NCBI Taxonomy" id="1339250"/>
    <lineage>
        <taxon>Bacteria</taxon>
        <taxon>Thermotogati</taxon>
        <taxon>Deinococcota</taxon>
        <taxon>Deinococci</taxon>
        <taxon>Thermales</taxon>
        <taxon>Thermaceae</taxon>
        <taxon>Meiothermus</taxon>
    </lineage>
</organism>
<feature type="domain" description="Fe/B12 periplasmic-binding" evidence="1">
    <location>
        <begin position="53"/>
        <end position="311"/>
    </location>
</feature>
<dbReference type="PROSITE" id="PS50983">
    <property type="entry name" value="FE_B12_PBP"/>
    <property type="match status" value="1"/>
</dbReference>
<dbReference type="CDD" id="cd01149">
    <property type="entry name" value="HutB"/>
    <property type="match status" value="1"/>
</dbReference>
<proteinExistence type="predicted"/>
<name>A0ABN5M2H4_9DEIN</name>
<dbReference type="EMBL" id="CP021130">
    <property type="protein sequence ID" value="AWR87292.1"/>
    <property type="molecule type" value="Genomic_DNA"/>
</dbReference>
<dbReference type="PANTHER" id="PTHR30535">
    <property type="entry name" value="VITAMIN B12-BINDING PROTEIN"/>
    <property type="match status" value="1"/>
</dbReference>
<dbReference type="PANTHER" id="PTHR30535:SF4">
    <property type="entry name" value="HEMIN-BINDING PERIPLASMIC PROTEIN HMUT"/>
    <property type="match status" value="1"/>
</dbReference>
<gene>
    <name evidence="2" type="ORF">Mtai_v1c20590</name>
</gene>
<dbReference type="SUPFAM" id="SSF53807">
    <property type="entry name" value="Helical backbone' metal receptor"/>
    <property type="match status" value="1"/>
</dbReference>
<reference evidence="2 3" key="1">
    <citation type="submission" date="2017-05" db="EMBL/GenBank/DDBJ databases">
        <title>Complete genome sequence of Meiothermus taiwanensis WR-220.</title>
        <authorList>
            <person name="Wu W.-L."/>
            <person name="Lo W.-S."/>
            <person name="Kuo C.-H."/>
            <person name="Wu S.-H."/>
        </authorList>
    </citation>
    <scope>NUCLEOTIDE SEQUENCE [LARGE SCALE GENOMIC DNA]</scope>
    <source>
        <strain evidence="2 3">WR-220</strain>
    </source>
</reference>
<dbReference type="Pfam" id="PF01497">
    <property type="entry name" value="Peripla_BP_2"/>
    <property type="match status" value="1"/>
</dbReference>
<dbReference type="Proteomes" id="UP000263013">
    <property type="component" value="Chromosome"/>
</dbReference>
<accession>A0ABN5M2H4</accession>